<sequence length="55" mass="6145">MPIISLFMRDGIFWFLSVFVVMVPQAAITAGARVTIGEVMIKFVHSYSNFYGATN</sequence>
<dbReference type="EMBL" id="LATX01002231">
    <property type="protein sequence ID" value="KTB32398.1"/>
    <property type="molecule type" value="Genomic_DNA"/>
</dbReference>
<name>A0A0W0F7W2_MONRR</name>
<evidence type="ECO:0000256" key="1">
    <source>
        <dbReference type="SAM" id="Phobius"/>
    </source>
</evidence>
<keyword evidence="1" id="KW-0812">Transmembrane</keyword>
<evidence type="ECO:0000313" key="3">
    <source>
        <dbReference type="Proteomes" id="UP000054988"/>
    </source>
</evidence>
<dbReference type="AlphaFoldDB" id="A0A0W0F7W2"/>
<feature type="transmembrane region" description="Helical" evidence="1">
    <location>
        <begin position="12"/>
        <end position="32"/>
    </location>
</feature>
<reference evidence="2 3" key="1">
    <citation type="submission" date="2015-12" db="EMBL/GenBank/DDBJ databases">
        <title>Draft genome sequence of Moniliophthora roreri, the causal agent of frosty pod rot of cacao.</title>
        <authorList>
            <person name="Aime M.C."/>
            <person name="Diaz-Valderrama J.R."/>
            <person name="Kijpornyongpan T."/>
            <person name="Phillips-Mora W."/>
        </authorList>
    </citation>
    <scope>NUCLEOTIDE SEQUENCE [LARGE SCALE GENOMIC DNA]</scope>
    <source>
        <strain evidence="2 3">MCA 2952</strain>
    </source>
</reference>
<gene>
    <name evidence="2" type="ORF">WG66_15010</name>
</gene>
<keyword evidence="1" id="KW-0472">Membrane</keyword>
<comment type="caution">
    <text evidence="2">The sequence shown here is derived from an EMBL/GenBank/DDBJ whole genome shotgun (WGS) entry which is preliminary data.</text>
</comment>
<dbReference type="Proteomes" id="UP000054988">
    <property type="component" value="Unassembled WGS sequence"/>
</dbReference>
<protein>
    <submittedName>
        <fullName evidence="2">Uncharacterized protein</fullName>
    </submittedName>
</protein>
<evidence type="ECO:0000313" key="2">
    <source>
        <dbReference type="EMBL" id="KTB32398.1"/>
    </source>
</evidence>
<proteinExistence type="predicted"/>
<accession>A0A0W0F7W2</accession>
<organism evidence="2 3">
    <name type="scientific">Moniliophthora roreri</name>
    <name type="common">Frosty pod rot fungus</name>
    <name type="synonym">Monilia roreri</name>
    <dbReference type="NCBI Taxonomy" id="221103"/>
    <lineage>
        <taxon>Eukaryota</taxon>
        <taxon>Fungi</taxon>
        <taxon>Dikarya</taxon>
        <taxon>Basidiomycota</taxon>
        <taxon>Agaricomycotina</taxon>
        <taxon>Agaricomycetes</taxon>
        <taxon>Agaricomycetidae</taxon>
        <taxon>Agaricales</taxon>
        <taxon>Marasmiineae</taxon>
        <taxon>Marasmiaceae</taxon>
        <taxon>Moniliophthora</taxon>
    </lineage>
</organism>
<keyword evidence="1" id="KW-1133">Transmembrane helix</keyword>